<dbReference type="Gene3D" id="3.30.70.330">
    <property type="match status" value="2"/>
</dbReference>
<reference evidence="4 5" key="2">
    <citation type="submission" date="2018-10" db="EMBL/GenBank/DDBJ databases">
        <authorList>
            <consortium name="Pathogen Informatics"/>
        </authorList>
    </citation>
    <scope>NUCLEOTIDE SEQUENCE [LARGE SCALE GENOMIC DNA]</scope>
</reference>
<dbReference type="SMART" id="SM00360">
    <property type="entry name" value="RRM"/>
    <property type="match status" value="2"/>
</dbReference>
<sequence length="328" mass="36878">MDSVASKKRREVNVTMPGKLRPGTVGTAVEEKKDEAVRATPAGKVVNFFVSKGFSVKGLQKGTVDQNTATRPLKRKGDDAVPAPVKLLKVSTFNCVCSFDLVSRDLVRLTVFYNFKEADERNVVAEEQRRIKERNERTLFIHGFKREHVHDSDLKSLHPDIVSIRRPYKKNFAWLVFSSTEALEKAYEPISKAKVKGSSITVDYCGSRSKKANEVKQFNKGPINPLELYVAGFPASTSKDVIKVIFRSMNRHFSHIACRCFMLNLFCFVQFGNEDDAKAAFEKGKSLKIGGVPVDVFYARLGNKGESFLSLELCIVYSHCLPINRRAE</sequence>
<feature type="domain" description="RRM" evidence="3">
    <location>
        <begin position="226"/>
        <end position="301"/>
    </location>
</feature>
<dbReference type="GO" id="GO:0003723">
    <property type="term" value="F:RNA binding"/>
    <property type="evidence" value="ECO:0007669"/>
    <property type="project" value="UniProtKB-UniRule"/>
</dbReference>
<dbReference type="PROSITE" id="PS50102">
    <property type="entry name" value="RRM"/>
    <property type="match status" value="2"/>
</dbReference>
<dbReference type="WBParaSite" id="EVEC_0000570701-mRNA-1">
    <property type="protein sequence ID" value="EVEC_0000570701-mRNA-1"/>
    <property type="gene ID" value="EVEC_0000570701"/>
</dbReference>
<evidence type="ECO:0000313" key="6">
    <source>
        <dbReference type="WBParaSite" id="EVEC_0000570701-mRNA-1"/>
    </source>
</evidence>
<evidence type="ECO:0000313" key="5">
    <source>
        <dbReference type="Proteomes" id="UP000274131"/>
    </source>
</evidence>
<dbReference type="Proteomes" id="UP000274131">
    <property type="component" value="Unassembled WGS sequence"/>
</dbReference>
<dbReference type="InterPro" id="IPR012677">
    <property type="entry name" value="Nucleotide-bd_a/b_plait_sf"/>
</dbReference>
<keyword evidence="5" id="KW-1185">Reference proteome</keyword>
<dbReference type="InterPro" id="IPR035979">
    <property type="entry name" value="RBD_domain_sf"/>
</dbReference>
<reference evidence="6" key="1">
    <citation type="submission" date="2017-02" db="UniProtKB">
        <authorList>
            <consortium name="WormBaseParasite"/>
        </authorList>
    </citation>
    <scope>IDENTIFICATION</scope>
</reference>
<dbReference type="CDD" id="cd00590">
    <property type="entry name" value="RRM_SF"/>
    <property type="match status" value="1"/>
</dbReference>
<dbReference type="STRING" id="51028.A0A0N4V635"/>
<name>A0A0N4V635_ENTVE</name>
<dbReference type="AlphaFoldDB" id="A0A0N4V635"/>
<dbReference type="OrthoDB" id="167718at2759"/>
<organism evidence="6">
    <name type="scientific">Enterobius vermicularis</name>
    <name type="common">Human pinworm</name>
    <dbReference type="NCBI Taxonomy" id="51028"/>
    <lineage>
        <taxon>Eukaryota</taxon>
        <taxon>Metazoa</taxon>
        <taxon>Ecdysozoa</taxon>
        <taxon>Nematoda</taxon>
        <taxon>Chromadorea</taxon>
        <taxon>Rhabditida</taxon>
        <taxon>Spirurina</taxon>
        <taxon>Oxyuridomorpha</taxon>
        <taxon>Oxyuroidea</taxon>
        <taxon>Oxyuridae</taxon>
        <taxon>Enterobius</taxon>
    </lineage>
</organism>
<accession>A0A0N4V635</accession>
<dbReference type="EMBL" id="UXUI01008126">
    <property type="protein sequence ID" value="VDD90567.1"/>
    <property type="molecule type" value="Genomic_DNA"/>
</dbReference>
<protein>
    <submittedName>
        <fullName evidence="6">RRM domain-containing protein</fullName>
    </submittedName>
</protein>
<dbReference type="SUPFAM" id="SSF54928">
    <property type="entry name" value="RNA-binding domain, RBD"/>
    <property type="match status" value="1"/>
</dbReference>
<feature type="compositionally biased region" description="Basic residues" evidence="2">
    <location>
        <begin position="1"/>
        <end position="10"/>
    </location>
</feature>
<evidence type="ECO:0000313" key="4">
    <source>
        <dbReference type="EMBL" id="VDD90567.1"/>
    </source>
</evidence>
<gene>
    <name evidence="4" type="ORF">EVEC_LOCUS5318</name>
</gene>
<dbReference type="InterPro" id="IPR000504">
    <property type="entry name" value="RRM_dom"/>
</dbReference>
<feature type="region of interest" description="Disordered" evidence="2">
    <location>
        <begin position="1"/>
        <end position="27"/>
    </location>
</feature>
<evidence type="ECO:0000256" key="1">
    <source>
        <dbReference type="PROSITE-ProRule" id="PRU00176"/>
    </source>
</evidence>
<keyword evidence="1" id="KW-0694">RNA-binding</keyword>
<feature type="domain" description="RRM" evidence="3">
    <location>
        <begin position="137"/>
        <end position="207"/>
    </location>
</feature>
<proteinExistence type="predicted"/>
<evidence type="ECO:0000256" key="2">
    <source>
        <dbReference type="SAM" id="MobiDB-lite"/>
    </source>
</evidence>
<evidence type="ECO:0000259" key="3">
    <source>
        <dbReference type="PROSITE" id="PS50102"/>
    </source>
</evidence>